<feature type="region of interest" description="Disordered" evidence="1">
    <location>
        <begin position="70"/>
        <end position="155"/>
    </location>
</feature>
<dbReference type="Proteomes" id="UP001268864">
    <property type="component" value="Unassembled WGS sequence"/>
</dbReference>
<sequence>MTDSSADWQTTANGDLIREWASARDAVPTAVERSDGQVELRVERADDTTGRRLRWERFVELMDEAGLALRYRERQSSEDLQGEYEFVRRGDSDGEAEKTAEPRGVDSDQLATSDTGGDEPAIFDRTESEPSGGDPEASAQSTPMTESARGSVDAAEAVVLDELHEQRVGPDSWQGSDEYLVLENEGEAPVDMSGWVVETEAGESYRFDDGTTVQPGDQLTLHGDAGDDSETHRYWDVAADVLPASGTTVRVETADGERVLTETYKSGG</sequence>
<dbReference type="Gene3D" id="2.60.40.1260">
    <property type="entry name" value="Lamin Tail domain"/>
    <property type="match status" value="1"/>
</dbReference>
<proteinExistence type="predicted"/>
<evidence type="ECO:0000313" key="4">
    <source>
        <dbReference type="Proteomes" id="UP001268864"/>
    </source>
</evidence>
<organism evidence="3 4">
    <name type="scientific">Haloarcula onubensis</name>
    <dbReference type="NCBI Taxonomy" id="2950539"/>
    <lineage>
        <taxon>Archaea</taxon>
        <taxon>Methanobacteriati</taxon>
        <taxon>Methanobacteriota</taxon>
        <taxon>Stenosarchaea group</taxon>
        <taxon>Halobacteria</taxon>
        <taxon>Halobacteriales</taxon>
        <taxon>Haloarculaceae</taxon>
        <taxon>Haloarcula</taxon>
    </lineage>
</organism>
<protein>
    <submittedName>
        <fullName evidence="3">Lamin tail domain-containing protein</fullName>
    </submittedName>
</protein>
<accession>A0ABU2FIG4</accession>
<keyword evidence="4" id="KW-1185">Reference proteome</keyword>
<evidence type="ECO:0000259" key="2">
    <source>
        <dbReference type="PROSITE" id="PS51841"/>
    </source>
</evidence>
<dbReference type="Pfam" id="PF00932">
    <property type="entry name" value="LTD"/>
    <property type="match status" value="1"/>
</dbReference>
<reference evidence="3 4" key="1">
    <citation type="submission" date="2022-06" db="EMBL/GenBank/DDBJ databases">
        <title>Halomicroarcula sp. a new haloarchaeum isolate from saline soil.</title>
        <authorList>
            <person name="Strakova D."/>
            <person name="Galisteo C."/>
            <person name="Sanchez-Porro C."/>
            <person name="Ventosa A."/>
        </authorList>
    </citation>
    <scope>NUCLEOTIDE SEQUENCE [LARGE SCALE GENOMIC DNA]</scope>
    <source>
        <strain evidence="3 4">S3CR25-11</strain>
    </source>
</reference>
<comment type="caution">
    <text evidence="3">The sequence shown here is derived from an EMBL/GenBank/DDBJ whole genome shotgun (WGS) entry which is preliminary data.</text>
</comment>
<dbReference type="InterPro" id="IPR001322">
    <property type="entry name" value="Lamin_tail_dom"/>
</dbReference>
<gene>
    <name evidence="3" type="ORF">NDI86_00300</name>
</gene>
<dbReference type="SUPFAM" id="SSF74853">
    <property type="entry name" value="Lamin A/C globular tail domain"/>
    <property type="match status" value="1"/>
</dbReference>
<dbReference type="EMBL" id="JAMQOS010000001">
    <property type="protein sequence ID" value="MDS0280543.1"/>
    <property type="molecule type" value="Genomic_DNA"/>
</dbReference>
<dbReference type="RefSeq" id="WP_310898391.1">
    <property type="nucleotide sequence ID" value="NZ_JAMQOS010000001.1"/>
</dbReference>
<feature type="region of interest" description="Disordered" evidence="1">
    <location>
        <begin position="206"/>
        <end position="228"/>
    </location>
</feature>
<feature type="compositionally biased region" description="Basic and acidic residues" evidence="1">
    <location>
        <begin position="85"/>
        <end position="106"/>
    </location>
</feature>
<evidence type="ECO:0000313" key="3">
    <source>
        <dbReference type="EMBL" id="MDS0280543.1"/>
    </source>
</evidence>
<evidence type="ECO:0000256" key="1">
    <source>
        <dbReference type="SAM" id="MobiDB-lite"/>
    </source>
</evidence>
<feature type="domain" description="LTD" evidence="2">
    <location>
        <begin position="140"/>
        <end position="266"/>
    </location>
</feature>
<dbReference type="InterPro" id="IPR036415">
    <property type="entry name" value="Lamin_tail_dom_sf"/>
</dbReference>
<dbReference type="PROSITE" id="PS51841">
    <property type="entry name" value="LTD"/>
    <property type="match status" value="1"/>
</dbReference>
<name>A0ABU2FIG4_9EURY</name>